<name>J9GNR9_9ZZZZ</name>
<dbReference type="Pfam" id="PF17189">
    <property type="entry name" value="Glyco_hydro_30C"/>
    <property type="match status" value="1"/>
</dbReference>
<evidence type="ECO:0000313" key="2">
    <source>
        <dbReference type="EMBL" id="EJX09787.1"/>
    </source>
</evidence>
<dbReference type="AlphaFoldDB" id="J9GNR9"/>
<reference evidence="2" key="1">
    <citation type="journal article" date="2012" name="PLoS ONE">
        <title>Gene sets for utilization of primary and secondary nutrition supplies in the distal gut of endangered iberian lynx.</title>
        <authorList>
            <person name="Alcaide M."/>
            <person name="Messina E."/>
            <person name="Richter M."/>
            <person name="Bargiela R."/>
            <person name="Peplies J."/>
            <person name="Huws S.A."/>
            <person name="Newbold C.J."/>
            <person name="Golyshin P.N."/>
            <person name="Simon M.A."/>
            <person name="Lopez G."/>
            <person name="Yakimov M.M."/>
            <person name="Ferrer M."/>
        </authorList>
    </citation>
    <scope>NUCLEOTIDE SEQUENCE</scope>
</reference>
<gene>
    <name evidence="2" type="ORF">EVA_02101</name>
</gene>
<dbReference type="Gene3D" id="2.60.40.1180">
    <property type="entry name" value="Golgi alpha-mannosidase II"/>
    <property type="match status" value="1"/>
</dbReference>
<feature type="domain" description="Glycosyl hydrolase family 30 beta sandwich" evidence="1">
    <location>
        <begin position="2"/>
        <end position="51"/>
    </location>
</feature>
<proteinExistence type="predicted"/>
<evidence type="ECO:0000259" key="1">
    <source>
        <dbReference type="Pfam" id="PF17189"/>
    </source>
</evidence>
<protein>
    <recommendedName>
        <fullName evidence="1">Glycosyl hydrolase family 30 beta sandwich domain-containing protein</fullName>
    </recommendedName>
</protein>
<dbReference type="InterPro" id="IPR033452">
    <property type="entry name" value="GH30_C"/>
</dbReference>
<organism evidence="2">
    <name type="scientific">gut metagenome</name>
    <dbReference type="NCBI Taxonomy" id="749906"/>
    <lineage>
        <taxon>unclassified sequences</taxon>
        <taxon>metagenomes</taxon>
        <taxon>organismal metagenomes</taxon>
    </lineage>
</organism>
<dbReference type="EMBL" id="AMCI01000320">
    <property type="protein sequence ID" value="EJX09787.1"/>
    <property type="molecule type" value="Genomic_DNA"/>
</dbReference>
<comment type="caution">
    <text evidence="2">The sequence shown here is derived from an EMBL/GenBank/DDBJ whole genome shotgun (WGS) entry which is preliminary data.</text>
</comment>
<accession>J9GNR9</accession>
<feature type="non-terminal residue" evidence="2">
    <location>
        <position position="1"/>
    </location>
</feature>
<sequence>EDNVQAIVFLTPDNKYQIIAGNFNEEPREVTIQLKDKFLNVMLAAHSFHTFYM</sequence>
<dbReference type="InterPro" id="IPR013780">
    <property type="entry name" value="Glyco_hydro_b"/>
</dbReference>